<accession>A0A3S4R5B9</accession>
<evidence type="ECO:0000313" key="2">
    <source>
        <dbReference type="EMBL" id="VEG30140.1"/>
    </source>
</evidence>
<feature type="region of interest" description="Disordered" evidence="1">
    <location>
        <begin position="39"/>
        <end position="63"/>
    </location>
</feature>
<dbReference type="Proteomes" id="UP000266895">
    <property type="component" value="Chromosome"/>
</dbReference>
<dbReference type="SUPFAM" id="SSF53756">
    <property type="entry name" value="UDP-Glycosyltransferase/glycogen phosphorylase"/>
    <property type="match status" value="1"/>
</dbReference>
<dbReference type="KEGG" id="ahw:NCTC11636_02619"/>
<keyword evidence="3" id="KW-1185">Reference proteome</keyword>
<evidence type="ECO:0000313" key="3">
    <source>
        <dbReference type="Proteomes" id="UP000266895"/>
    </source>
</evidence>
<evidence type="ECO:0008006" key="4">
    <source>
        <dbReference type="Google" id="ProtNLM"/>
    </source>
</evidence>
<organism evidence="2 3">
    <name type="scientific">Actinomyces howellii</name>
    <dbReference type="NCBI Taxonomy" id="52771"/>
    <lineage>
        <taxon>Bacteria</taxon>
        <taxon>Bacillati</taxon>
        <taxon>Actinomycetota</taxon>
        <taxon>Actinomycetes</taxon>
        <taxon>Actinomycetales</taxon>
        <taxon>Actinomycetaceae</taxon>
        <taxon>Actinomyces</taxon>
    </lineage>
</organism>
<reference evidence="2 3" key="1">
    <citation type="submission" date="2018-12" db="EMBL/GenBank/DDBJ databases">
        <authorList>
            <consortium name="Pathogen Informatics"/>
        </authorList>
    </citation>
    <scope>NUCLEOTIDE SEQUENCE [LARGE SCALE GENOMIC DNA]</scope>
    <source>
        <strain evidence="2 3">NCTC11636</strain>
    </source>
</reference>
<dbReference type="RefSeq" id="WP_232009791.1">
    <property type="nucleotide sequence ID" value="NZ_LR134350.1"/>
</dbReference>
<sequence length="63" mass="7103">MRILLLTDHWAPEIGAPQRRWAWLAAGLVERGHELAVLTPSRPDPARRPRPEHGAEHLEPVAT</sequence>
<dbReference type="Gene3D" id="3.40.50.2000">
    <property type="entry name" value="Glycogen Phosphorylase B"/>
    <property type="match status" value="1"/>
</dbReference>
<feature type="compositionally biased region" description="Basic and acidic residues" evidence="1">
    <location>
        <begin position="44"/>
        <end position="63"/>
    </location>
</feature>
<dbReference type="EMBL" id="LR134350">
    <property type="protein sequence ID" value="VEG30140.1"/>
    <property type="molecule type" value="Genomic_DNA"/>
</dbReference>
<name>A0A3S4R5B9_9ACTO</name>
<gene>
    <name evidence="2" type="ORF">NCTC11636_02619</name>
</gene>
<evidence type="ECO:0000256" key="1">
    <source>
        <dbReference type="SAM" id="MobiDB-lite"/>
    </source>
</evidence>
<proteinExistence type="predicted"/>
<protein>
    <recommendedName>
        <fullName evidence="4">Glycosyltransferase subfamily 4-like N-terminal domain-containing protein</fullName>
    </recommendedName>
</protein>
<dbReference type="AlphaFoldDB" id="A0A3S4R5B9"/>